<reference evidence="1 2" key="1">
    <citation type="submission" date="2024-05" db="EMBL/GenBank/DDBJ databases">
        <authorList>
            <person name="Kim H.-Y."/>
            <person name="Kim E."/>
            <person name="Cai Y."/>
            <person name="Yang S.-M."/>
            <person name="Lee W."/>
        </authorList>
    </citation>
    <scope>NUCLEOTIDE SEQUENCE [LARGE SCALE GENOMIC DNA]</scope>
    <source>
        <strain evidence="1 2">FBL11</strain>
    </source>
</reference>
<dbReference type="RefSeq" id="WP_299216998.1">
    <property type="nucleotide sequence ID" value="NZ_JBDGHN010000002.1"/>
</dbReference>
<organism evidence="1 2">
    <name type="scientific">Psychrobacter saeujeotis</name>
    <dbReference type="NCBI Taxonomy" id="3143436"/>
    <lineage>
        <taxon>Bacteria</taxon>
        <taxon>Pseudomonadati</taxon>
        <taxon>Pseudomonadota</taxon>
        <taxon>Gammaproteobacteria</taxon>
        <taxon>Moraxellales</taxon>
        <taxon>Moraxellaceae</taxon>
        <taxon>Psychrobacter</taxon>
    </lineage>
</organism>
<dbReference type="Pfam" id="PF05488">
    <property type="entry name" value="PAAR_motif"/>
    <property type="match status" value="1"/>
</dbReference>
<sequence>MAAYITVGATTTYGGTVITGSPHTTHNGVQVSRKGDKVICRKCKKVTTILTGDPTFIVDGAPIARGGDVTSCGAKLIAIQQSFAESDFEVFGVEQPT</sequence>
<accession>A0ABU9X4U8</accession>
<keyword evidence="2" id="KW-1185">Reference proteome</keyword>
<evidence type="ECO:0000313" key="2">
    <source>
        <dbReference type="Proteomes" id="UP001461960"/>
    </source>
</evidence>
<gene>
    <name evidence="1" type="ORF">AAIR29_02130</name>
</gene>
<proteinExistence type="predicted"/>
<dbReference type="InterPro" id="IPR008727">
    <property type="entry name" value="PAAR_motif"/>
</dbReference>
<dbReference type="Proteomes" id="UP001461960">
    <property type="component" value="Unassembled WGS sequence"/>
</dbReference>
<comment type="caution">
    <text evidence="1">The sequence shown here is derived from an EMBL/GenBank/DDBJ whole genome shotgun (WGS) entry which is preliminary data.</text>
</comment>
<dbReference type="CDD" id="cd14744">
    <property type="entry name" value="PAAR_CT_2"/>
    <property type="match status" value="1"/>
</dbReference>
<dbReference type="Gene3D" id="2.60.200.60">
    <property type="match status" value="1"/>
</dbReference>
<evidence type="ECO:0000313" key="1">
    <source>
        <dbReference type="EMBL" id="MEN2750424.1"/>
    </source>
</evidence>
<name>A0ABU9X4U8_9GAMM</name>
<dbReference type="EMBL" id="JBDGHN010000002">
    <property type="protein sequence ID" value="MEN2750424.1"/>
    <property type="molecule type" value="Genomic_DNA"/>
</dbReference>
<protein>
    <submittedName>
        <fullName evidence="1">PAAR domain-containing protein</fullName>
    </submittedName>
</protein>